<dbReference type="EMBL" id="CAEZSR010000024">
    <property type="protein sequence ID" value="CAB4549840.1"/>
    <property type="molecule type" value="Genomic_DNA"/>
</dbReference>
<feature type="domain" description="ABC transporter" evidence="5">
    <location>
        <begin position="7"/>
        <end position="239"/>
    </location>
</feature>
<gene>
    <name evidence="6" type="ORF">UFOPK1493_00966</name>
</gene>
<keyword evidence="3" id="KW-0547">Nucleotide-binding</keyword>
<evidence type="ECO:0000313" key="6">
    <source>
        <dbReference type="EMBL" id="CAB4549840.1"/>
    </source>
</evidence>
<evidence type="ECO:0000256" key="2">
    <source>
        <dbReference type="ARBA" id="ARBA00022448"/>
    </source>
</evidence>
<dbReference type="AlphaFoldDB" id="A0A6J6CE95"/>
<dbReference type="InterPro" id="IPR003593">
    <property type="entry name" value="AAA+_ATPase"/>
</dbReference>
<dbReference type="PANTHER" id="PTHR43335">
    <property type="entry name" value="ABC TRANSPORTER, ATP-BINDING PROTEIN"/>
    <property type="match status" value="1"/>
</dbReference>
<evidence type="ECO:0000256" key="4">
    <source>
        <dbReference type="ARBA" id="ARBA00022840"/>
    </source>
</evidence>
<reference evidence="6" key="1">
    <citation type="submission" date="2020-05" db="EMBL/GenBank/DDBJ databases">
        <authorList>
            <person name="Chiriac C."/>
            <person name="Salcher M."/>
            <person name="Ghai R."/>
            <person name="Kavagutti S V."/>
        </authorList>
    </citation>
    <scope>NUCLEOTIDE SEQUENCE</scope>
</reference>
<dbReference type="Gene3D" id="3.40.50.300">
    <property type="entry name" value="P-loop containing nucleotide triphosphate hydrolases"/>
    <property type="match status" value="1"/>
</dbReference>
<dbReference type="InterPro" id="IPR017871">
    <property type="entry name" value="ABC_transporter-like_CS"/>
</dbReference>
<dbReference type="PANTHER" id="PTHR43335:SF4">
    <property type="entry name" value="ABC TRANSPORTER, ATP-BINDING PROTEIN"/>
    <property type="match status" value="1"/>
</dbReference>
<proteinExistence type="inferred from homology"/>
<dbReference type="InterPro" id="IPR027417">
    <property type="entry name" value="P-loop_NTPase"/>
</dbReference>
<evidence type="ECO:0000256" key="3">
    <source>
        <dbReference type="ARBA" id="ARBA00022741"/>
    </source>
</evidence>
<dbReference type="GO" id="GO:0005524">
    <property type="term" value="F:ATP binding"/>
    <property type="evidence" value="ECO:0007669"/>
    <property type="project" value="UniProtKB-KW"/>
</dbReference>
<dbReference type="PROSITE" id="PS00211">
    <property type="entry name" value="ABC_TRANSPORTER_1"/>
    <property type="match status" value="1"/>
</dbReference>
<comment type="similarity">
    <text evidence="1">Belongs to the ABC transporter superfamily.</text>
</comment>
<evidence type="ECO:0000259" key="5">
    <source>
        <dbReference type="PROSITE" id="PS50893"/>
    </source>
</evidence>
<dbReference type="SUPFAM" id="SSF52540">
    <property type="entry name" value="P-loop containing nucleoside triphosphate hydrolases"/>
    <property type="match status" value="1"/>
</dbReference>
<keyword evidence="2" id="KW-0813">Transport</keyword>
<dbReference type="Pfam" id="PF00005">
    <property type="entry name" value="ABC_tran"/>
    <property type="match status" value="1"/>
</dbReference>
<dbReference type="InterPro" id="IPR003439">
    <property type="entry name" value="ABC_transporter-like_ATP-bd"/>
</dbReference>
<evidence type="ECO:0000256" key="1">
    <source>
        <dbReference type="ARBA" id="ARBA00005417"/>
    </source>
</evidence>
<dbReference type="PROSITE" id="PS50893">
    <property type="entry name" value="ABC_TRANSPORTER_2"/>
    <property type="match status" value="1"/>
</dbReference>
<dbReference type="SMART" id="SM00382">
    <property type="entry name" value="AAA"/>
    <property type="match status" value="1"/>
</dbReference>
<accession>A0A6J6CE95</accession>
<organism evidence="6">
    <name type="scientific">freshwater metagenome</name>
    <dbReference type="NCBI Taxonomy" id="449393"/>
    <lineage>
        <taxon>unclassified sequences</taxon>
        <taxon>metagenomes</taxon>
        <taxon>ecological metagenomes</taxon>
    </lineage>
</organism>
<protein>
    <submittedName>
        <fullName evidence="6">Unannotated protein</fullName>
    </submittedName>
</protein>
<name>A0A6J6CE95_9ZZZZ</name>
<dbReference type="GO" id="GO:0016887">
    <property type="term" value="F:ATP hydrolysis activity"/>
    <property type="evidence" value="ECO:0007669"/>
    <property type="project" value="InterPro"/>
</dbReference>
<sequence>MSTSSVVLTHQLTKRYASGLLAVDGVDLDVREGDLFGFLGPNGAGKTTTIRMLLSLIAPTSGTVEVLGREVTLHSPHALEGVGTMVEGPAFYPYLSGERNLMIFDGAGAGGPRRTRRQRVRDVIERVGLADVGDRPVKAYSLGMRQRLGLASALLRTPRLLVLDEPTNGLDAQGIHELRTMFVDLVRDGTTIMLSSHLLAEVELICTRAAMMSAGRIVAQDDVRNLLAPTGWVRITTPDLERAVRALQDGPFHYEPIDPITVRVQIGDRAPELLNKAFVQDDIRVRELVVERPTLEDVFLERTGHGDIR</sequence>
<keyword evidence="4" id="KW-0067">ATP-binding</keyword>